<evidence type="ECO:0000256" key="2">
    <source>
        <dbReference type="ARBA" id="ARBA00009773"/>
    </source>
</evidence>
<comment type="similarity">
    <text evidence="2">Belongs to the autoinducer-2 exporter (AI-2E) (TC 2.A.86) family.</text>
</comment>
<dbReference type="InterPro" id="IPR002549">
    <property type="entry name" value="AI-2E-like"/>
</dbReference>
<gene>
    <name evidence="8" type="ORF">SAMN05192580_2655</name>
</gene>
<dbReference type="EMBL" id="FOZG01000002">
    <property type="protein sequence ID" value="SFS01936.1"/>
    <property type="molecule type" value="Genomic_DNA"/>
</dbReference>
<feature type="region of interest" description="Disordered" evidence="6">
    <location>
        <begin position="1"/>
        <end position="23"/>
    </location>
</feature>
<dbReference type="AlphaFoldDB" id="A0A1I6LEN7"/>
<dbReference type="RefSeq" id="WP_093315240.1">
    <property type="nucleotide sequence ID" value="NZ_FOZG01000002.1"/>
</dbReference>
<feature type="transmembrane region" description="Helical" evidence="7">
    <location>
        <begin position="82"/>
        <end position="101"/>
    </location>
</feature>
<dbReference type="GO" id="GO:0016020">
    <property type="term" value="C:membrane"/>
    <property type="evidence" value="ECO:0007669"/>
    <property type="project" value="UniProtKB-SubCell"/>
</dbReference>
<dbReference type="OrthoDB" id="5761230at2"/>
<feature type="transmembrane region" description="Helical" evidence="7">
    <location>
        <begin position="157"/>
        <end position="180"/>
    </location>
</feature>
<protein>
    <submittedName>
        <fullName evidence="8">Predicted PurR-regulated permease PerM</fullName>
    </submittedName>
</protein>
<feature type="transmembrane region" description="Helical" evidence="7">
    <location>
        <begin position="308"/>
        <end position="332"/>
    </location>
</feature>
<evidence type="ECO:0000256" key="1">
    <source>
        <dbReference type="ARBA" id="ARBA00004141"/>
    </source>
</evidence>
<accession>A0A1I6LEN7</accession>
<keyword evidence="9" id="KW-1185">Reference proteome</keyword>
<dbReference type="PANTHER" id="PTHR21716:SF62">
    <property type="entry name" value="TRANSPORT PROTEIN YDBI-RELATED"/>
    <property type="match status" value="1"/>
</dbReference>
<proteinExistence type="inferred from homology"/>
<evidence type="ECO:0000313" key="8">
    <source>
        <dbReference type="EMBL" id="SFS01936.1"/>
    </source>
</evidence>
<evidence type="ECO:0000313" key="9">
    <source>
        <dbReference type="Proteomes" id="UP000198824"/>
    </source>
</evidence>
<evidence type="ECO:0000256" key="7">
    <source>
        <dbReference type="SAM" id="Phobius"/>
    </source>
</evidence>
<dbReference type="Pfam" id="PF01594">
    <property type="entry name" value="AI-2E_transport"/>
    <property type="match status" value="1"/>
</dbReference>
<feature type="transmembrane region" description="Helical" evidence="7">
    <location>
        <begin position="30"/>
        <end position="47"/>
    </location>
</feature>
<keyword evidence="4 7" id="KW-1133">Transmembrane helix</keyword>
<dbReference type="GO" id="GO:0055085">
    <property type="term" value="P:transmembrane transport"/>
    <property type="evidence" value="ECO:0007669"/>
    <property type="project" value="TreeGrafter"/>
</dbReference>
<feature type="transmembrane region" description="Helical" evidence="7">
    <location>
        <begin position="214"/>
        <end position="237"/>
    </location>
</feature>
<evidence type="ECO:0000256" key="6">
    <source>
        <dbReference type="SAM" id="MobiDB-lite"/>
    </source>
</evidence>
<dbReference type="Proteomes" id="UP000198824">
    <property type="component" value="Unassembled WGS sequence"/>
</dbReference>
<feature type="compositionally biased region" description="Basic and acidic residues" evidence="6">
    <location>
        <begin position="1"/>
        <end position="11"/>
    </location>
</feature>
<comment type="subcellular location">
    <subcellularLocation>
        <location evidence="1">Membrane</location>
        <topology evidence="1">Multi-pass membrane protein</topology>
    </subcellularLocation>
</comment>
<dbReference type="STRING" id="1166337.SAMN05192580_2655"/>
<reference evidence="8 9" key="1">
    <citation type="submission" date="2016-10" db="EMBL/GenBank/DDBJ databases">
        <authorList>
            <person name="de Groot N.N."/>
        </authorList>
    </citation>
    <scope>NUCLEOTIDE SEQUENCE [LARGE SCALE GENOMIC DNA]</scope>
    <source>
        <strain evidence="8 9">S5-249</strain>
    </source>
</reference>
<name>A0A1I6LEN7_9SPHN</name>
<dbReference type="PANTHER" id="PTHR21716">
    <property type="entry name" value="TRANSMEMBRANE PROTEIN"/>
    <property type="match status" value="1"/>
</dbReference>
<organism evidence="8 9">
    <name type="scientific">Sphingomonas jatrophae</name>
    <dbReference type="NCBI Taxonomy" id="1166337"/>
    <lineage>
        <taxon>Bacteria</taxon>
        <taxon>Pseudomonadati</taxon>
        <taxon>Pseudomonadota</taxon>
        <taxon>Alphaproteobacteria</taxon>
        <taxon>Sphingomonadales</taxon>
        <taxon>Sphingomonadaceae</taxon>
        <taxon>Sphingomonas</taxon>
    </lineage>
</organism>
<evidence type="ECO:0000256" key="4">
    <source>
        <dbReference type="ARBA" id="ARBA00022989"/>
    </source>
</evidence>
<evidence type="ECO:0000256" key="5">
    <source>
        <dbReference type="ARBA" id="ARBA00023136"/>
    </source>
</evidence>
<sequence length="366" mass="38854">MSDRAPARRNEQPGPSDASDPTTVRELKRAAVWIGLATAVLATWYLAQPILLIIGGIVFAAILDGGTRLLGRVLPIGRGWRLLIVTLAGFGFLVWTFYYAGATIGGQFEVLRTTVQTQLDRLLGWARSMGLVQGPAGAQFNAIGKQLMGSLGQLTGFVGSALGAISSLAMILVIGIFLVVEPRLYERGVAWMLPMGKRDAFYETSKRMGRTLRLLMFGRLLGMAVEGVFTGIFAWAVGIPMAALIGIITGLMAFLPNIGAIISGVLIVLVGFSAGFETGIWAIVIYVLVQGIDGYLIVPMVAKRSVDLAPALVLGAQLLFGALFGILGLALADPIVAMIKVLLEERADGADTTDEPAPTRMPLEGV</sequence>
<feature type="transmembrane region" description="Helical" evidence="7">
    <location>
        <begin position="243"/>
        <end position="272"/>
    </location>
</feature>
<feature type="transmembrane region" description="Helical" evidence="7">
    <location>
        <begin position="53"/>
        <end position="70"/>
    </location>
</feature>
<keyword evidence="3 7" id="KW-0812">Transmembrane</keyword>
<keyword evidence="5 7" id="KW-0472">Membrane</keyword>
<evidence type="ECO:0000256" key="3">
    <source>
        <dbReference type="ARBA" id="ARBA00022692"/>
    </source>
</evidence>